<dbReference type="SMART" id="SM00829">
    <property type="entry name" value="PKS_ER"/>
    <property type="match status" value="1"/>
</dbReference>
<dbReference type="SUPFAM" id="SSF51735">
    <property type="entry name" value="NAD(P)-binding Rossmann-fold domains"/>
    <property type="match status" value="1"/>
</dbReference>
<dbReference type="InterPro" id="IPR011032">
    <property type="entry name" value="GroES-like_sf"/>
</dbReference>
<accession>A0A9K3CSR7</accession>
<dbReference type="Pfam" id="PF08240">
    <property type="entry name" value="ADH_N"/>
    <property type="match status" value="1"/>
</dbReference>
<dbReference type="Pfam" id="PF13602">
    <property type="entry name" value="ADH_zinc_N_2"/>
    <property type="match status" value="1"/>
</dbReference>
<dbReference type="Proteomes" id="UP000265618">
    <property type="component" value="Unassembled WGS sequence"/>
</dbReference>
<dbReference type="EMBL" id="BDIP01000455">
    <property type="protein sequence ID" value="GIQ81650.1"/>
    <property type="molecule type" value="Genomic_DNA"/>
</dbReference>
<dbReference type="Gene3D" id="3.40.50.720">
    <property type="entry name" value="NAD(P)-binding Rossmann-like Domain"/>
    <property type="match status" value="1"/>
</dbReference>
<dbReference type="CDD" id="cd05289">
    <property type="entry name" value="MDR_like_2"/>
    <property type="match status" value="1"/>
</dbReference>
<dbReference type="InterPro" id="IPR013154">
    <property type="entry name" value="ADH-like_N"/>
</dbReference>
<dbReference type="OrthoDB" id="48317at2759"/>
<evidence type="ECO:0000313" key="2">
    <source>
        <dbReference type="EMBL" id="GIQ81650.1"/>
    </source>
</evidence>
<sequence>MRAAVQNDYGAAIAVEDMPMPSVTPDSVLIKVHASCVNPADNKLRLGDLRDMMPLQFPHTPGFDVSGEIVEVGAEVTSLKKGDEVYACCFPSLVGCFAEYVSLKASDVAVKPPSLSHPEAASLPLVALTAYQGLTEHGNLKSGQKVLIHAGTGGVGSVAIQIAKHLGAHVATTCSGRNEAKVRALGADTVIDYRTQKFEDVITDYDIVLDTIGGETRERSFSVLKEGGLVLSILGPRGDTPIPGKAGCRFIFYLIHGSSTDLDTLSGMVETGALHPVIDRAYPLSQVKEALDYSHTGRAQGKVVVNMV</sequence>
<evidence type="ECO:0000313" key="3">
    <source>
        <dbReference type="Proteomes" id="UP000265618"/>
    </source>
</evidence>
<organism evidence="2 3">
    <name type="scientific">Kipferlia bialata</name>
    <dbReference type="NCBI Taxonomy" id="797122"/>
    <lineage>
        <taxon>Eukaryota</taxon>
        <taxon>Metamonada</taxon>
        <taxon>Carpediemonas-like organisms</taxon>
        <taxon>Kipferlia</taxon>
    </lineage>
</organism>
<protein>
    <submittedName>
        <fullName evidence="2">Alcohol dehydrogenase superfamily, zinc-type protein</fullName>
    </submittedName>
</protein>
<dbReference type="GO" id="GO:0016491">
    <property type="term" value="F:oxidoreductase activity"/>
    <property type="evidence" value="ECO:0007669"/>
    <property type="project" value="InterPro"/>
</dbReference>
<dbReference type="PANTHER" id="PTHR11695">
    <property type="entry name" value="ALCOHOL DEHYDROGENASE RELATED"/>
    <property type="match status" value="1"/>
</dbReference>
<comment type="caution">
    <text evidence="2">The sequence shown here is derived from an EMBL/GenBank/DDBJ whole genome shotgun (WGS) entry which is preliminary data.</text>
</comment>
<dbReference type="Gene3D" id="3.90.180.10">
    <property type="entry name" value="Medium-chain alcohol dehydrogenases, catalytic domain"/>
    <property type="match status" value="1"/>
</dbReference>
<name>A0A9K3CSR7_9EUKA</name>
<proteinExistence type="predicted"/>
<dbReference type="AlphaFoldDB" id="A0A9K3CSR7"/>
<dbReference type="InterPro" id="IPR050700">
    <property type="entry name" value="YIM1/Zinc_Alcohol_DH_Fams"/>
</dbReference>
<gene>
    <name evidence="2" type="ORF">KIPB_002639</name>
</gene>
<evidence type="ECO:0000259" key="1">
    <source>
        <dbReference type="SMART" id="SM00829"/>
    </source>
</evidence>
<reference evidence="2 3" key="1">
    <citation type="journal article" date="2018" name="PLoS ONE">
        <title>The draft genome of Kipferlia bialata reveals reductive genome evolution in fornicate parasites.</title>
        <authorList>
            <person name="Tanifuji G."/>
            <person name="Takabayashi S."/>
            <person name="Kume K."/>
            <person name="Takagi M."/>
            <person name="Nakayama T."/>
            <person name="Kamikawa R."/>
            <person name="Inagaki Y."/>
            <person name="Hashimoto T."/>
        </authorList>
    </citation>
    <scope>NUCLEOTIDE SEQUENCE [LARGE SCALE GENOMIC DNA]</scope>
    <source>
        <strain evidence="2">NY0173</strain>
    </source>
</reference>
<dbReference type="InterPro" id="IPR036291">
    <property type="entry name" value="NAD(P)-bd_dom_sf"/>
</dbReference>
<keyword evidence="3" id="KW-1185">Reference proteome</keyword>
<dbReference type="InterPro" id="IPR020843">
    <property type="entry name" value="ER"/>
</dbReference>
<dbReference type="SUPFAM" id="SSF50129">
    <property type="entry name" value="GroES-like"/>
    <property type="match status" value="1"/>
</dbReference>
<feature type="domain" description="Enoyl reductase (ER)" evidence="1">
    <location>
        <begin position="10"/>
        <end position="305"/>
    </location>
</feature>
<dbReference type="PANTHER" id="PTHR11695:SF294">
    <property type="entry name" value="RETICULON-4-INTERACTING PROTEIN 1, MITOCHONDRIAL"/>
    <property type="match status" value="1"/>
</dbReference>